<reference evidence="6" key="1">
    <citation type="journal article" date="2016" name="Nature">
        <title>The genome of the seagrass Zostera marina reveals angiosperm adaptation to the sea.</title>
        <authorList>
            <person name="Olsen J.L."/>
            <person name="Rouze P."/>
            <person name="Verhelst B."/>
            <person name="Lin Y.-C."/>
            <person name="Bayer T."/>
            <person name="Collen J."/>
            <person name="Dattolo E."/>
            <person name="De Paoli E."/>
            <person name="Dittami S."/>
            <person name="Maumus F."/>
            <person name="Michel G."/>
            <person name="Kersting A."/>
            <person name="Lauritano C."/>
            <person name="Lohaus R."/>
            <person name="Toepel M."/>
            <person name="Tonon T."/>
            <person name="Vanneste K."/>
            <person name="Amirebrahimi M."/>
            <person name="Brakel J."/>
            <person name="Bostroem C."/>
            <person name="Chovatia M."/>
            <person name="Grimwood J."/>
            <person name="Jenkins J.W."/>
            <person name="Jueterbock A."/>
            <person name="Mraz A."/>
            <person name="Stam W.T."/>
            <person name="Tice H."/>
            <person name="Bornberg-Bauer E."/>
            <person name="Green P.J."/>
            <person name="Pearson G.A."/>
            <person name="Procaccini G."/>
            <person name="Duarte C.M."/>
            <person name="Schmutz J."/>
            <person name="Reusch T.B.H."/>
            <person name="Van de Peer Y."/>
        </authorList>
    </citation>
    <scope>NUCLEOTIDE SEQUENCE [LARGE SCALE GENOMIC DNA]</scope>
    <source>
        <strain evidence="6">cv. Finnish</strain>
    </source>
</reference>
<evidence type="ECO:0000256" key="1">
    <source>
        <dbReference type="ARBA" id="ARBA00005921"/>
    </source>
</evidence>
<sequence length="440" mass="50082">MEFKAWPWKKKSSEKTSSLSGSDQEVENIRNQSQPSHIAKEAINLGNSSFQSPAVVESETRKNKVDVGVTEGKLDSWGYELEGLKQKVAILSDENYGLNQHLRREKVKVEENQLGVFMNRLDSKKLHKISTCVLEKDVEYEEMNMGKGNAPPHPDQPSTSNMLLNNVGLDLMDDFLDMEDQIKGKNITSSITHIMELENTVSALQFEVVKLNSQNKHLEDQIEKQRMMNEDLHGQLTEFSQKNNYLEIALEDKNNFCEELEATCLELQLQLESVISTQMSKSKVEEWQKKFIMKSPATMEATTKLAECQRTIFNIEKKLKGLSSTGETELFDRLMTFSVTTNHPTVIKQNKSLRQQLASDDCIKLTHRRRQKHQNKTEISEIEPQPSSVIAPTTIVEPLQPKQPTLRATSPIEGPHYMHVSTVKIDGDDGRTRTGPRNNK</sequence>
<keyword evidence="6" id="KW-1185">Reference proteome</keyword>
<evidence type="ECO:0000256" key="3">
    <source>
        <dbReference type="SAM" id="Coils"/>
    </source>
</evidence>
<dbReference type="Proteomes" id="UP000036987">
    <property type="component" value="Unassembled WGS sequence"/>
</dbReference>
<evidence type="ECO:0000256" key="2">
    <source>
        <dbReference type="ARBA" id="ARBA00023054"/>
    </source>
</evidence>
<dbReference type="OrthoDB" id="1917992at2759"/>
<comment type="similarity">
    <text evidence="1">Belongs to the FPP family.</text>
</comment>
<keyword evidence="2 3" id="KW-0175">Coiled coil</keyword>
<feature type="region of interest" description="Disordered" evidence="4">
    <location>
        <begin position="402"/>
        <end position="440"/>
    </location>
</feature>
<feature type="coiled-coil region" evidence="3">
    <location>
        <begin position="194"/>
        <end position="277"/>
    </location>
</feature>
<feature type="region of interest" description="Disordered" evidence="4">
    <location>
        <begin position="1"/>
        <end position="36"/>
    </location>
</feature>
<organism evidence="5 6">
    <name type="scientific">Zostera marina</name>
    <name type="common">Eelgrass</name>
    <dbReference type="NCBI Taxonomy" id="29655"/>
    <lineage>
        <taxon>Eukaryota</taxon>
        <taxon>Viridiplantae</taxon>
        <taxon>Streptophyta</taxon>
        <taxon>Embryophyta</taxon>
        <taxon>Tracheophyta</taxon>
        <taxon>Spermatophyta</taxon>
        <taxon>Magnoliopsida</taxon>
        <taxon>Liliopsida</taxon>
        <taxon>Zosteraceae</taxon>
        <taxon>Zostera</taxon>
    </lineage>
</organism>
<name>A0A0K9Q3S2_ZOSMR</name>
<evidence type="ECO:0000313" key="6">
    <source>
        <dbReference type="Proteomes" id="UP000036987"/>
    </source>
</evidence>
<dbReference type="InterPro" id="IPR008587">
    <property type="entry name" value="FPP_plant"/>
</dbReference>
<dbReference type="PANTHER" id="PTHR31580:SF22">
    <property type="entry name" value="FILAMENT-LIKE PLANT PROTEIN 7"/>
    <property type="match status" value="1"/>
</dbReference>
<evidence type="ECO:0000256" key="4">
    <source>
        <dbReference type="SAM" id="MobiDB-lite"/>
    </source>
</evidence>
<dbReference type="AlphaFoldDB" id="A0A0K9Q3S2"/>
<dbReference type="Pfam" id="PF05911">
    <property type="entry name" value="FPP"/>
    <property type="match status" value="1"/>
</dbReference>
<proteinExistence type="inferred from homology"/>
<gene>
    <name evidence="5" type="ORF">ZOSMA_109G00160</name>
</gene>
<comment type="caution">
    <text evidence="5">The sequence shown here is derived from an EMBL/GenBank/DDBJ whole genome shotgun (WGS) entry which is preliminary data.</text>
</comment>
<dbReference type="PANTHER" id="PTHR31580">
    <property type="entry name" value="FILAMENT-LIKE PLANT PROTEIN 4"/>
    <property type="match status" value="1"/>
</dbReference>
<protein>
    <submittedName>
        <fullName evidence="5">Uncharacterized protein</fullName>
    </submittedName>
</protein>
<accession>A0A0K9Q3S2</accession>
<evidence type="ECO:0000313" key="5">
    <source>
        <dbReference type="EMBL" id="KMZ75926.1"/>
    </source>
</evidence>
<dbReference type="EMBL" id="LFYR01000112">
    <property type="protein sequence ID" value="KMZ75926.1"/>
    <property type="molecule type" value="Genomic_DNA"/>
</dbReference>